<dbReference type="Proteomes" id="UP000198525">
    <property type="component" value="Unassembled WGS sequence"/>
</dbReference>
<proteinExistence type="predicted"/>
<evidence type="ECO:0000313" key="1">
    <source>
        <dbReference type="EMBL" id="SDK00100.1"/>
    </source>
</evidence>
<gene>
    <name evidence="1" type="ORF">SAMN04487954_11056</name>
</gene>
<dbReference type="OrthoDB" id="6182044at2"/>
<evidence type="ECO:0000313" key="2">
    <source>
        <dbReference type="Proteomes" id="UP000198525"/>
    </source>
</evidence>
<dbReference type="RefSeq" id="WP_089686700.1">
    <property type="nucleotide sequence ID" value="NZ_FNES01000010.1"/>
</dbReference>
<dbReference type="AlphaFoldDB" id="A0A1G8YDH6"/>
<dbReference type="STRING" id="376427.SAMN04487954_11056"/>
<protein>
    <submittedName>
        <fullName evidence="1">Uncharacterized protein</fullName>
    </submittedName>
</protein>
<dbReference type="EMBL" id="FNES01000010">
    <property type="protein sequence ID" value="SDK00100.1"/>
    <property type="molecule type" value="Genomic_DNA"/>
</dbReference>
<accession>A0A1G8YDH6</accession>
<name>A0A1G8YDH6_9GAMM</name>
<organism evidence="1 2">
    <name type="scientific">Billgrantia gudaonensis</name>
    <dbReference type="NCBI Taxonomy" id="376427"/>
    <lineage>
        <taxon>Bacteria</taxon>
        <taxon>Pseudomonadati</taxon>
        <taxon>Pseudomonadota</taxon>
        <taxon>Gammaproteobacteria</taxon>
        <taxon>Oceanospirillales</taxon>
        <taxon>Halomonadaceae</taxon>
        <taxon>Billgrantia</taxon>
    </lineage>
</organism>
<reference evidence="1 2" key="1">
    <citation type="submission" date="2016-10" db="EMBL/GenBank/DDBJ databases">
        <authorList>
            <person name="de Groot N.N."/>
        </authorList>
    </citation>
    <scope>NUCLEOTIDE SEQUENCE [LARGE SCALE GENOMIC DNA]</scope>
    <source>
        <strain evidence="1 2">CGMCC 1.6133</strain>
    </source>
</reference>
<keyword evidence="2" id="KW-1185">Reference proteome</keyword>
<sequence length="134" mass="14928">MAISRFSDLLEEARRQPEPQRLLFVFTRAELPDHPTEAQRRRFERGEGGVLTPVLCVDKAPEELSDMAGLLTESRRTGVDWDIVFVGALAGHGHEAPSDEQVEAQLERMVESLKMGSVEAFLALDRQGEAVRLG</sequence>